<sequence length="335" mass="36335">MAKNGELWDDSTLVKALDDAIYKYKIMHVKGGENDLLKEERITNGTEERAPIVSVGSDEVKSANVEKDDKTTDVAKNITHTVDEKYPSEVIEQDTPPSNGDQTNAESLEAYNRLLEQYNAVEEQRQKLLAQFSQYGNWDYQGYGYDYGYGAGYDSQNHPVAAPQPANPPVCTCRPYVCPYSTAPCTSVAAASSCETCVGGTALAHNGSVGHLDDGGFIKAAMGAVDRAVHAFDTQNSGIPEVDKEGKKHQEVETGLQSVAQNGTSQTDLSVVLNAWFSAGFYTGKYLAEQRNPTVSVSSPLTAREENEGVPFKGNSTDSSFKAVFKQTNGNQCKK</sequence>
<keyword evidence="5" id="KW-1185">Reference proteome</keyword>
<protein>
    <recommendedName>
        <fullName evidence="3">Survival Motor Neuron Gemin2-binding domain-containing protein</fullName>
    </recommendedName>
</protein>
<evidence type="ECO:0000313" key="4">
    <source>
        <dbReference type="EMBL" id="KAJ9537013.1"/>
    </source>
</evidence>
<dbReference type="PANTHER" id="PTHR39267:SF1">
    <property type="entry name" value="SURVIVAL MOTOR NEURON PROTEIN"/>
    <property type="match status" value="1"/>
</dbReference>
<feature type="coiled-coil region" evidence="1">
    <location>
        <begin position="104"/>
        <end position="131"/>
    </location>
</feature>
<dbReference type="AlphaFoldDB" id="A0AA38S738"/>
<reference evidence="4" key="1">
    <citation type="submission" date="2023-03" db="EMBL/GenBank/DDBJ databases">
        <title>Chromosome-scale reference genome and RAD-based genetic map of yellow starthistle (Centaurea solstitialis) reveal putative structural variation and QTLs associated with invader traits.</title>
        <authorList>
            <person name="Reatini B."/>
            <person name="Cang F.A."/>
            <person name="Jiang Q."/>
            <person name="Mckibben M.T.W."/>
            <person name="Barker M.S."/>
            <person name="Rieseberg L.H."/>
            <person name="Dlugosch K.M."/>
        </authorList>
    </citation>
    <scope>NUCLEOTIDE SEQUENCE</scope>
    <source>
        <strain evidence="4">CAN-66</strain>
        <tissue evidence="4">Leaf</tissue>
    </source>
</reference>
<dbReference type="InterPro" id="IPR040424">
    <property type="entry name" value="Smn1"/>
</dbReference>
<dbReference type="InterPro" id="IPR049481">
    <property type="entry name" value="SMN_G2-BD"/>
</dbReference>
<dbReference type="EMBL" id="JARYMX010000008">
    <property type="protein sequence ID" value="KAJ9537013.1"/>
    <property type="molecule type" value="Genomic_DNA"/>
</dbReference>
<evidence type="ECO:0000256" key="1">
    <source>
        <dbReference type="SAM" id="Coils"/>
    </source>
</evidence>
<evidence type="ECO:0000259" key="3">
    <source>
        <dbReference type="Pfam" id="PF20636"/>
    </source>
</evidence>
<proteinExistence type="predicted"/>
<feature type="region of interest" description="Disordered" evidence="2">
    <location>
        <begin position="296"/>
        <end position="318"/>
    </location>
</feature>
<accession>A0AA38S738</accession>
<dbReference type="Proteomes" id="UP001172457">
    <property type="component" value="Chromosome 8"/>
</dbReference>
<evidence type="ECO:0000313" key="5">
    <source>
        <dbReference type="Proteomes" id="UP001172457"/>
    </source>
</evidence>
<feature type="domain" description="Survival Motor Neuron Gemin2-binding" evidence="3">
    <location>
        <begin position="1"/>
        <end position="28"/>
    </location>
</feature>
<organism evidence="4 5">
    <name type="scientific">Centaurea solstitialis</name>
    <name type="common">yellow star-thistle</name>
    <dbReference type="NCBI Taxonomy" id="347529"/>
    <lineage>
        <taxon>Eukaryota</taxon>
        <taxon>Viridiplantae</taxon>
        <taxon>Streptophyta</taxon>
        <taxon>Embryophyta</taxon>
        <taxon>Tracheophyta</taxon>
        <taxon>Spermatophyta</taxon>
        <taxon>Magnoliopsida</taxon>
        <taxon>eudicotyledons</taxon>
        <taxon>Gunneridae</taxon>
        <taxon>Pentapetalae</taxon>
        <taxon>asterids</taxon>
        <taxon>campanulids</taxon>
        <taxon>Asterales</taxon>
        <taxon>Asteraceae</taxon>
        <taxon>Carduoideae</taxon>
        <taxon>Cardueae</taxon>
        <taxon>Centaureinae</taxon>
        <taxon>Centaurea</taxon>
    </lineage>
</organism>
<dbReference type="Pfam" id="PF20636">
    <property type="entry name" value="SMN_G2-BD"/>
    <property type="match status" value="1"/>
</dbReference>
<dbReference type="PANTHER" id="PTHR39267">
    <property type="entry name" value="SURVIVAL MOTOR NEURON-LIKE PROTEIN 1"/>
    <property type="match status" value="1"/>
</dbReference>
<name>A0AA38S738_9ASTR</name>
<keyword evidence="1" id="KW-0175">Coiled coil</keyword>
<gene>
    <name evidence="4" type="ORF">OSB04_029746</name>
</gene>
<comment type="caution">
    <text evidence="4">The sequence shown here is derived from an EMBL/GenBank/DDBJ whole genome shotgun (WGS) entry which is preliminary data.</text>
</comment>
<evidence type="ECO:0000256" key="2">
    <source>
        <dbReference type="SAM" id="MobiDB-lite"/>
    </source>
</evidence>